<dbReference type="GO" id="GO:0003964">
    <property type="term" value="F:RNA-directed DNA polymerase activity"/>
    <property type="evidence" value="ECO:0007669"/>
    <property type="project" value="UniProtKB-KW"/>
</dbReference>
<organism evidence="2">
    <name type="scientific">Tanacetum cinerariifolium</name>
    <name type="common">Dalmatian daisy</name>
    <name type="synonym">Chrysanthemum cinerariifolium</name>
    <dbReference type="NCBI Taxonomy" id="118510"/>
    <lineage>
        <taxon>Eukaryota</taxon>
        <taxon>Viridiplantae</taxon>
        <taxon>Streptophyta</taxon>
        <taxon>Embryophyta</taxon>
        <taxon>Tracheophyta</taxon>
        <taxon>Spermatophyta</taxon>
        <taxon>Magnoliopsida</taxon>
        <taxon>eudicotyledons</taxon>
        <taxon>Gunneridae</taxon>
        <taxon>Pentapetalae</taxon>
        <taxon>asterids</taxon>
        <taxon>campanulids</taxon>
        <taxon>Asterales</taxon>
        <taxon>Asteraceae</taxon>
        <taxon>Asteroideae</taxon>
        <taxon>Anthemideae</taxon>
        <taxon>Anthemidinae</taxon>
        <taxon>Tanacetum</taxon>
    </lineage>
</organism>
<dbReference type="PANTHER" id="PTHR46148:SF59">
    <property type="entry name" value="NUCLEOTIDYLTRANSFERASE, RIBONUCLEASE H"/>
    <property type="match status" value="1"/>
</dbReference>
<evidence type="ECO:0000313" key="2">
    <source>
        <dbReference type="EMBL" id="GEZ29127.1"/>
    </source>
</evidence>
<keyword evidence="2" id="KW-0808">Transferase</keyword>
<dbReference type="Pfam" id="PF24626">
    <property type="entry name" value="SH3_Tf2-1"/>
    <property type="match status" value="1"/>
</dbReference>
<keyword evidence="2" id="KW-0548">Nucleotidyltransferase</keyword>
<proteinExistence type="predicted"/>
<evidence type="ECO:0000259" key="1">
    <source>
        <dbReference type="Pfam" id="PF24626"/>
    </source>
</evidence>
<sequence>MHLLKHRTRFKCRSPVIWAKVGESQLIGPEIMQDTTKKLIQIKGRLKTEQDRQKSYADKRRKTLEFKVGDQVLLIVSLWKGVVRFGKKANLGPQYVGPFKIVERVGPITYQLRLPQELSCIHDMLHVSNLKKCLAETDLQVPLKEIRIDDKSYFVEKPAEIVDREVKKLKKISSRPGIRTFLPPPPLQQSPIELWGPEFP</sequence>
<protein>
    <submittedName>
        <fullName evidence="2">Putative reverse transcriptase domain-containing protein</fullName>
    </submittedName>
</protein>
<dbReference type="PANTHER" id="PTHR46148">
    <property type="entry name" value="CHROMO DOMAIN-CONTAINING PROTEIN"/>
    <property type="match status" value="1"/>
</dbReference>
<accession>A0A699I920</accession>
<dbReference type="InterPro" id="IPR056924">
    <property type="entry name" value="SH3_Tf2-1"/>
</dbReference>
<comment type="caution">
    <text evidence="2">The sequence shown here is derived from an EMBL/GenBank/DDBJ whole genome shotgun (WGS) entry which is preliminary data.</text>
</comment>
<dbReference type="EMBL" id="BKCJ010261736">
    <property type="protein sequence ID" value="GEZ29127.1"/>
    <property type="molecule type" value="Genomic_DNA"/>
</dbReference>
<gene>
    <name evidence="2" type="ORF">Tci_501100</name>
</gene>
<feature type="domain" description="Tf2-1-like SH3-like" evidence="1">
    <location>
        <begin position="69"/>
        <end position="133"/>
    </location>
</feature>
<dbReference type="AlphaFoldDB" id="A0A699I920"/>
<keyword evidence="2" id="KW-0695">RNA-directed DNA polymerase</keyword>
<name>A0A699I920_TANCI</name>
<reference evidence="2" key="1">
    <citation type="journal article" date="2019" name="Sci. Rep.">
        <title>Draft genome of Tanacetum cinerariifolium, the natural source of mosquito coil.</title>
        <authorList>
            <person name="Yamashiro T."/>
            <person name="Shiraishi A."/>
            <person name="Satake H."/>
            <person name="Nakayama K."/>
        </authorList>
    </citation>
    <scope>NUCLEOTIDE SEQUENCE</scope>
</reference>